<dbReference type="AlphaFoldDB" id="A0A7Z2NV22"/>
<protein>
    <submittedName>
        <fullName evidence="2">Uncharacterized protein</fullName>
    </submittedName>
</protein>
<proteinExistence type="predicted"/>
<organism evidence="2 3">
    <name type="scientific">Sphingomonas changnyeongensis</name>
    <dbReference type="NCBI Taxonomy" id="2698679"/>
    <lineage>
        <taxon>Bacteria</taxon>
        <taxon>Pseudomonadati</taxon>
        <taxon>Pseudomonadota</taxon>
        <taxon>Alphaproteobacteria</taxon>
        <taxon>Sphingomonadales</taxon>
        <taxon>Sphingomonadaceae</taxon>
        <taxon>Sphingomonas</taxon>
    </lineage>
</organism>
<feature type="region of interest" description="Disordered" evidence="1">
    <location>
        <begin position="19"/>
        <end position="79"/>
    </location>
</feature>
<dbReference type="KEGG" id="schy:GVO57_05155"/>
<evidence type="ECO:0000256" key="1">
    <source>
        <dbReference type="SAM" id="MobiDB-lite"/>
    </source>
</evidence>
<keyword evidence="3" id="KW-1185">Reference proteome</keyword>
<evidence type="ECO:0000313" key="2">
    <source>
        <dbReference type="EMBL" id="QHL90336.1"/>
    </source>
</evidence>
<name>A0A7Z2NV22_9SPHN</name>
<feature type="compositionally biased region" description="Pro residues" evidence="1">
    <location>
        <begin position="24"/>
        <end position="35"/>
    </location>
</feature>
<dbReference type="Proteomes" id="UP000464468">
    <property type="component" value="Chromosome"/>
</dbReference>
<dbReference type="RefSeq" id="WP_160592264.1">
    <property type="nucleotide sequence ID" value="NZ_CP047895.1"/>
</dbReference>
<reference evidence="2 3" key="1">
    <citation type="submission" date="2020-01" db="EMBL/GenBank/DDBJ databases">
        <title>Sphingomonas sp. C33 whole genome sequece.</title>
        <authorList>
            <person name="Park C."/>
        </authorList>
    </citation>
    <scope>NUCLEOTIDE SEQUENCE [LARGE SCALE GENOMIC DNA]</scope>
    <source>
        <strain evidence="2 3">C33</strain>
    </source>
</reference>
<gene>
    <name evidence="2" type="ORF">GVO57_05155</name>
</gene>
<feature type="compositionally biased region" description="Basic and acidic residues" evidence="1">
    <location>
        <begin position="57"/>
        <end position="79"/>
    </location>
</feature>
<accession>A0A7Z2NV22</accession>
<evidence type="ECO:0000313" key="3">
    <source>
        <dbReference type="Proteomes" id="UP000464468"/>
    </source>
</evidence>
<dbReference type="PROSITE" id="PS51257">
    <property type="entry name" value="PROKAR_LIPOPROTEIN"/>
    <property type="match status" value="1"/>
</dbReference>
<dbReference type="EMBL" id="CP047895">
    <property type="protein sequence ID" value="QHL90336.1"/>
    <property type="molecule type" value="Genomic_DNA"/>
</dbReference>
<sequence length="79" mass="8482">MNLRGSGIAALLLLAACGGKSELQPPPGQSLPAPAPGEARQPTPTELMTPGPQARPQRSDELLRRSEDRRDDRFDLPPN</sequence>